<protein>
    <submittedName>
        <fullName evidence="2">VOC family protein</fullName>
    </submittedName>
</protein>
<name>A0ABW8GJK7_9PROT</name>
<gene>
    <name evidence="2" type="ORF">ACIKP9_04890</name>
</gene>
<dbReference type="EMBL" id="JBIWXY010000001">
    <property type="protein sequence ID" value="MFJ5445556.1"/>
    <property type="molecule type" value="Genomic_DNA"/>
</dbReference>
<evidence type="ECO:0000313" key="3">
    <source>
        <dbReference type="Proteomes" id="UP001617669"/>
    </source>
</evidence>
<dbReference type="InterPro" id="IPR029068">
    <property type="entry name" value="Glyas_Bleomycin-R_OHBP_Dase"/>
</dbReference>
<dbReference type="CDD" id="cd07247">
    <property type="entry name" value="SgaA_N_like"/>
    <property type="match status" value="1"/>
</dbReference>
<evidence type="ECO:0000259" key="1">
    <source>
        <dbReference type="PROSITE" id="PS51819"/>
    </source>
</evidence>
<dbReference type="Gene3D" id="3.10.180.10">
    <property type="entry name" value="2,3-Dihydroxybiphenyl 1,2-Dioxygenase, domain 1"/>
    <property type="match status" value="1"/>
</dbReference>
<dbReference type="InterPro" id="IPR004360">
    <property type="entry name" value="Glyas_Fos-R_dOase_dom"/>
</dbReference>
<reference evidence="2 3" key="1">
    <citation type="submission" date="2024-11" db="EMBL/GenBank/DDBJ databases">
        <authorList>
            <person name="Kaparullina E.N."/>
            <person name="Delegan Y.A."/>
            <person name="Doronina N.V."/>
        </authorList>
    </citation>
    <scope>NUCLEOTIDE SEQUENCE [LARGE SCALE GENOMIC DNA]</scope>
    <source>
        <strain evidence="2 3">7sh_L</strain>
    </source>
</reference>
<sequence>MSNHEKINYVEYPAHDLAATKTFFQQVFGWTFEDFGPDYIAFKNDILEGGFFRSELRASTDHGSALLVFYSEALEATQAKIQDAGGSIIKPIFSFPGGRRFHFMEPSGNEFAVWAQLID</sequence>
<dbReference type="PANTHER" id="PTHR33993:SF1">
    <property type="entry name" value="GLYOXALASE FAMILY PROTEIN"/>
    <property type="match status" value="1"/>
</dbReference>
<organism evidence="2 3">
    <name type="scientific">Methylobacillus methanolivorans</name>
    <dbReference type="NCBI Taxonomy" id="1848927"/>
    <lineage>
        <taxon>Bacteria</taxon>
        <taxon>Pseudomonadati</taxon>
        <taxon>Pseudomonadota</taxon>
        <taxon>Betaproteobacteria</taxon>
        <taxon>Nitrosomonadales</taxon>
        <taxon>Methylophilaceae</taxon>
        <taxon>Methylobacillus</taxon>
    </lineage>
</organism>
<dbReference type="Proteomes" id="UP001617669">
    <property type="component" value="Unassembled WGS sequence"/>
</dbReference>
<keyword evidence="3" id="KW-1185">Reference proteome</keyword>
<dbReference type="PROSITE" id="PS51819">
    <property type="entry name" value="VOC"/>
    <property type="match status" value="1"/>
</dbReference>
<comment type="caution">
    <text evidence="2">The sequence shown here is derived from an EMBL/GenBank/DDBJ whole genome shotgun (WGS) entry which is preliminary data.</text>
</comment>
<dbReference type="PANTHER" id="PTHR33993">
    <property type="entry name" value="GLYOXALASE-RELATED"/>
    <property type="match status" value="1"/>
</dbReference>
<dbReference type="Pfam" id="PF00903">
    <property type="entry name" value="Glyoxalase"/>
    <property type="match status" value="1"/>
</dbReference>
<evidence type="ECO:0000313" key="2">
    <source>
        <dbReference type="EMBL" id="MFJ5445556.1"/>
    </source>
</evidence>
<proteinExistence type="predicted"/>
<accession>A0ABW8GJK7</accession>
<dbReference type="RefSeq" id="WP_400880035.1">
    <property type="nucleotide sequence ID" value="NZ_JBIWXY010000001.1"/>
</dbReference>
<dbReference type="InterPro" id="IPR052164">
    <property type="entry name" value="Anthracycline_SecMetBiosynth"/>
</dbReference>
<dbReference type="SUPFAM" id="SSF54593">
    <property type="entry name" value="Glyoxalase/Bleomycin resistance protein/Dihydroxybiphenyl dioxygenase"/>
    <property type="match status" value="1"/>
</dbReference>
<feature type="domain" description="VOC" evidence="1">
    <location>
        <begin position="6"/>
        <end position="116"/>
    </location>
</feature>
<dbReference type="InterPro" id="IPR037523">
    <property type="entry name" value="VOC_core"/>
</dbReference>